<evidence type="ECO:0000256" key="4">
    <source>
        <dbReference type="ARBA" id="ARBA00008310"/>
    </source>
</evidence>
<evidence type="ECO:0000313" key="14">
    <source>
        <dbReference type="Proteomes" id="UP001333102"/>
    </source>
</evidence>
<dbReference type="EC" id="1.3.3.15" evidence="5 11"/>
<sequence>MRVAVVGGGMTGLAAAWRLVRAARAQGLPVELHVLEADVRWGGKVRTLRLDGGVDPSLAGALVEAGPDAIYTPKPWAVELARELGLGDRIVPARAGLRTSVLRGGRLVTLPDGLFSLMPSRLGPFVRSPLISWPGKARMGLELLVPGRRDQADESLGAFVRRRLGAEAVTYLAEPLLAGIHAADPWRLSLAATYPSFREDERRYGSLVRAMLARRRARGGRRGTHGSPFVSLAGGLEELVETLVARLQEQAVLRLRTPVTRLWPGERGWRMEAAAAGGASGSPDGGRWDAVILAVPSHRMAALAEPWDGELAGLLRRIPFASTAVVTLAYRPQDVPETSPVRRGSGVLVPSVEGRREGLVVTACTWFSSKWPHASPRGAMLVRCFVGRFGDESALDMGDEALARAAALAVERLGGLAGRPCHVAVHRWPASMPQYQVGHLETVAAIERRLGRWPGLFVAGASFRGMSLSDCVRQGDQAAQACVAYLAARASGAPRPIEERVG</sequence>
<dbReference type="PANTHER" id="PTHR42923">
    <property type="entry name" value="PROTOPORPHYRINOGEN OXIDASE"/>
    <property type="match status" value="1"/>
</dbReference>
<evidence type="ECO:0000256" key="7">
    <source>
        <dbReference type="ARBA" id="ARBA00022630"/>
    </source>
</evidence>
<comment type="similarity">
    <text evidence="4 11">Belongs to the protoporphyrinogen/coproporphyrinogen oxidase family. Coproporphyrinogen III oxidase subfamily.</text>
</comment>
<keyword evidence="10 11" id="KW-0350">Heme biosynthesis</keyword>
<evidence type="ECO:0000256" key="8">
    <source>
        <dbReference type="ARBA" id="ARBA00022827"/>
    </source>
</evidence>
<dbReference type="Pfam" id="PF01593">
    <property type="entry name" value="Amino_oxidase"/>
    <property type="match status" value="1"/>
</dbReference>
<dbReference type="Proteomes" id="UP001333102">
    <property type="component" value="Chromosome"/>
</dbReference>
<dbReference type="SUPFAM" id="SSF51905">
    <property type="entry name" value="FAD/NAD(P)-binding domain"/>
    <property type="match status" value="1"/>
</dbReference>
<dbReference type="InterPro" id="IPR036188">
    <property type="entry name" value="FAD/NAD-bd_sf"/>
</dbReference>
<dbReference type="Gene3D" id="3.90.660.20">
    <property type="entry name" value="Protoporphyrinogen oxidase, mitochondrial, domain 2"/>
    <property type="match status" value="1"/>
</dbReference>
<dbReference type="PANTHER" id="PTHR42923:SF3">
    <property type="entry name" value="PROTOPORPHYRINOGEN OXIDASE"/>
    <property type="match status" value="1"/>
</dbReference>
<dbReference type="NCBIfam" id="TIGR00562">
    <property type="entry name" value="proto_IX_ox"/>
    <property type="match status" value="1"/>
</dbReference>
<organism evidence="13 14">
    <name type="scientific">Geochorda subterranea</name>
    <dbReference type="NCBI Taxonomy" id="3109564"/>
    <lineage>
        <taxon>Bacteria</taxon>
        <taxon>Bacillati</taxon>
        <taxon>Bacillota</taxon>
        <taxon>Limnochordia</taxon>
        <taxon>Limnochordales</taxon>
        <taxon>Geochordaceae</taxon>
        <taxon>Geochorda</taxon>
    </lineage>
</organism>
<keyword evidence="9 11" id="KW-0560">Oxidoreductase</keyword>
<keyword evidence="11" id="KW-0963">Cytoplasm</keyword>
<evidence type="ECO:0000256" key="5">
    <source>
        <dbReference type="ARBA" id="ARBA00012402"/>
    </source>
</evidence>
<evidence type="ECO:0000313" key="13">
    <source>
        <dbReference type="EMBL" id="WRP14944.1"/>
    </source>
</evidence>
<evidence type="ECO:0000256" key="9">
    <source>
        <dbReference type="ARBA" id="ARBA00023002"/>
    </source>
</evidence>
<dbReference type="InterPro" id="IPR004572">
    <property type="entry name" value="Protoporphyrinogen_oxidase"/>
</dbReference>
<evidence type="ECO:0000259" key="12">
    <source>
        <dbReference type="Pfam" id="PF01593"/>
    </source>
</evidence>
<proteinExistence type="inferred from homology"/>
<keyword evidence="7 11" id="KW-0285">Flavoprotein</keyword>
<dbReference type="EMBL" id="CP141614">
    <property type="protein sequence ID" value="WRP14944.1"/>
    <property type="molecule type" value="Genomic_DNA"/>
</dbReference>
<dbReference type="Gene3D" id="3.50.50.60">
    <property type="entry name" value="FAD/NAD(P)-binding domain"/>
    <property type="match status" value="1"/>
</dbReference>
<feature type="domain" description="Amine oxidase" evidence="12">
    <location>
        <begin position="10"/>
        <end position="482"/>
    </location>
</feature>
<comment type="pathway">
    <text evidence="3 11">Porphyrin-containing compound metabolism; protoheme biosynthesis.</text>
</comment>
<keyword evidence="8 11" id="KW-0274">FAD</keyword>
<comment type="function">
    <text evidence="11">Involved in coproporphyrin-dependent heme b biosynthesis. Catalyzes the oxidation of coproporphyrinogen III to coproporphyrin III.</text>
</comment>
<reference evidence="14" key="1">
    <citation type="submission" date="2023-12" db="EMBL/GenBank/DDBJ databases">
        <title>Novel isolates from deep terrestrial aquifers shed light on the physiology and ecology of the class Limnochordia.</title>
        <authorList>
            <person name="Karnachuk O.V."/>
            <person name="Lukina A.P."/>
            <person name="Avakyan M.R."/>
            <person name="Kadnikov V."/>
            <person name="Begmatov S."/>
            <person name="Beletsky A.V."/>
            <person name="Mardanov A.V."/>
            <person name="Ravin N.V."/>
        </authorList>
    </citation>
    <scope>NUCLEOTIDE SEQUENCE [LARGE SCALE GENOMIC DNA]</scope>
    <source>
        <strain evidence="14">LN</strain>
    </source>
</reference>
<name>A0ABZ1BQF1_9FIRM</name>
<comment type="subcellular location">
    <subcellularLocation>
        <location evidence="11">Cytoplasm</location>
    </subcellularLocation>
</comment>
<evidence type="ECO:0000256" key="2">
    <source>
        <dbReference type="ARBA" id="ARBA00001974"/>
    </source>
</evidence>
<dbReference type="GO" id="GO:0004729">
    <property type="term" value="F:oxygen-dependent protoporphyrinogen oxidase activity"/>
    <property type="evidence" value="ECO:0007669"/>
    <property type="project" value="UniProtKB-EC"/>
</dbReference>
<keyword evidence="14" id="KW-1185">Reference proteome</keyword>
<evidence type="ECO:0000256" key="6">
    <source>
        <dbReference type="ARBA" id="ARBA00019046"/>
    </source>
</evidence>
<evidence type="ECO:0000256" key="11">
    <source>
        <dbReference type="RuleBase" id="RU364052"/>
    </source>
</evidence>
<protein>
    <recommendedName>
        <fullName evidence="6 11">Coproporphyrinogen III oxidase</fullName>
        <ecNumber evidence="5 11">1.3.3.15</ecNumber>
    </recommendedName>
</protein>
<dbReference type="RefSeq" id="WP_324669332.1">
    <property type="nucleotide sequence ID" value="NZ_CP141614.1"/>
</dbReference>
<accession>A0ABZ1BQF1</accession>
<evidence type="ECO:0000256" key="3">
    <source>
        <dbReference type="ARBA" id="ARBA00004744"/>
    </source>
</evidence>
<evidence type="ECO:0000256" key="1">
    <source>
        <dbReference type="ARBA" id="ARBA00001755"/>
    </source>
</evidence>
<comment type="catalytic activity">
    <reaction evidence="1">
        <text>coproporphyrinogen III + 3 O2 = coproporphyrin III + 3 H2O2</text>
        <dbReference type="Rhea" id="RHEA:43436"/>
        <dbReference type="ChEBI" id="CHEBI:15379"/>
        <dbReference type="ChEBI" id="CHEBI:16240"/>
        <dbReference type="ChEBI" id="CHEBI:57309"/>
        <dbReference type="ChEBI" id="CHEBI:131725"/>
        <dbReference type="EC" id="1.3.3.15"/>
    </reaction>
    <physiologicalReaction direction="left-to-right" evidence="1">
        <dbReference type="Rhea" id="RHEA:43437"/>
    </physiologicalReaction>
</comment>
<dbReference type="SUPFAM" id="SSF54373">
    <property type="entry name" value="FAD-linked reductases, C-terminal domain"/>
    <property type="match status" value="1"/>
</dbReference>
<evidence type="ECO:0000256" key="10">
    <source>
        <dbReference type="ARBA" id="ARBA00023133"/>
    </source>
</evidence>
<dbReference type="InterPro" id="IPR050464">
    <property type="entry name" value="Zeta_carotene_desat/Oxidored"/>
</dbReference>
<gene>
    <name evidence="13" type="primary">hemG</name>
    <name evidence="13" type="ORF">VLY81_01865</name>
</gene>
<comment type="cofactor">
    <cofactor evidence="2 11">
        <name>FAD</name>
        <dbReference type="ChEBI" id="CHEBI:57692"/>
    </cofactor>
</comment>
<dbReference type="InterPro" id="IPR002937">
    <property type="entry name" value="Amino_oxidase"/>
</dbReference>
<dbReference type="Gene3D" id="1.10.3110.10">
    <property type="entry name" value="protoporphyrinogen ix oxidase, domain 3"/>
    <property type="match status" value="1"/>
</dbReference>